<protein>
    <submittedName>
        <fullName evidence="2">Uncharacterized protein</fullName>
    </submittedName>
</protein>
<keyword evidence="1" id="KW-0472">Membrane</keyword>
<dbReference type="EMBL" id="JABBJJ010000026">
    <property type="protein sequence ID" value="NMO14818.1"/>
    <property type="molecule type" value="Genomic_DNA"/>
</dbReference>
<gene>
    <name evidence="2" type="ORF">HG543_08085</name>
</gene>
<evidence type="ECO:0000313" key="3">
    <source>
        <dbReference type="Proteomes" id="UP000518300"/>
    </source>
</evidence>
<keyword evidence="1" id="KW-0812">Transmembrane</keyword>
<name>A0A848LG76_9BACT</name>
<proteinExistence type="predicted"/>
<dbReference type="AlphaFoldDB" id="A0A848LG76"/>
<organism evidence="2 3">
    <name type="scientific">Pyxidicoccus fallax</name>
    <dbReference type="NCBI Taxonomy" id="394095"/>
    <lineage>
        <taxon>Bacteria</taxon>
        <taxon>Pseudomonadati</taxon>
        <taxon>Myxococcota</taxon>
        <taxon>Myxococcia</taxon>
        <taxon>Myxococcales</taxon>
        <taxon>Cystobacterineae</taxon>
        <taxon>Myxococcaceae</taxon>
        <taxon>Pyxidicoccus</taxon>
    </lineage>
</organism>
<keyword evidence="3" id="KW-1185">Reference proteome</keyword>
<reference evidence="2 3" key="1">
    <citation type="submission" date="2020-04" db="EMBL/GenBank/DDBJ databases">
        <title>Draft genome of Pyxidicoccus fallax type strain.</title>
        <authorList>
            <person name="Whitworth D.E."/>
        </authorList>
    </citation>
    <scope>NUCLEOTIDE SEQUENCE [LARGE SCALE GENOMIC DNA]</scope>
    <source>
        <strain evidence="2 3">DSM 14698</strain>
    </source>
</reference>
<feature type="transmembrane region" description="Helical" evidence="1">
    <location>
        <begin position="43"/>
        <end position="63"/>
    </location>
</feature>
<comment type="caution">
    <text evidence="2">The sequence shown here is derived from an EMBL/GenBank/DDBJ whole genome shotgun (WGS) entry which is preliminary data.</text>
</comment>
<keyword evidence="1" id="KW-1133">Transmembrane helix</keyword>
<evidence type="ECO:0000256" key="1">
    <source>
        <dbReference type="SAM" id="Phobius"/>
    </source>
</evidence>
<sequence>MSPLSLNSKLRSWLGSSRFSVPLLVAVSSCGLAAPRPRRLRALAFGPALLGLTALGVLGWRAAQARIRPSRKVPAPGRDTKAPFNFTWQMSEEITASAASGH</sequence>
<dbReference type="RefSeq" id="WP_169344115.1">
    <property type="nucleotide sequence ID" value="NZ_JABBJJ010000026.1"/>
</dbReference>
<evidence type="ECO:0000313" key="2">
    <source>
        <dbReference type="EMBL" id="NMO14818.1"/>
    </source>
</evidence>
<accession>A0A848LG76</accession>
<dbReference type="Proteomes" id="UP000518300">
    <property type="component" value="Unassembled WGS sequence"/>
</dbReference>